<evidence type="ECO:0000256" key="1">
    <source>
        <dbReference type="ARBA" id="ARBA00004370"/>
    </source>
</evidence>
<dbReference type="GO" id="GO:0016020">
    <property type="term" value="C:membrane"/>
    <property type="evidence" value="ECO:0007669"/>
    <property type="project" value="UniProtKB-SubCell"/>
</dbReference>
<evidence type="ECO:0000313" key="5">
    <source>
        <dbReference type="EMBL" id="KAL0476886.1"/>
    </source>
</evidence>
<keyword evidence="6" id="KW-1185">Reference proteome</keyword>
<sequence length="482" mass="55430">MTEEEALREYKRIRASIEKYKIHNGPSHLGMQQLFSLFSKNTTCQKDRLSHCVPKTVQYDKWIPEAINFQTYILQKDVPVNRAQLMATHNSFNTRADGCGLEDNLLRKLLRYFSDDLDIVIAQQEFSMYDQMSFGVKVIMLDPHYLDGKMRMCHGGNHFEWVDKLIEIVKKVFHVDLELHSEQLGCVPDSRLWDDGISEISQWLNDHPKEAVVIMINDNPSWDHEKNNLVLDPMVKHFKDLIFLTSDVKPGNHFPSMRQLVEMNKRVVITAANTYSMFGGQFIHPSFVQNGYPHNTLKLFSEYPRCGGYSYDHVVNFGGESCIFSIFYNGPEDMGLLTPSITDNQGLYNLQQLLDCGVNHISMDQSSPELAALGVWTWARNHPINPQVNQCTLLDNSANRWVSSLCDVQESHSFVCRVNNSFVLTSRTSSKFEDGPSYCRQLNGTFSVPITSKESRMLSDLINKSSLYTWINLRYTNQTFVF</sequence>
<keyword evidence="2" id="KW-0812">Transmembrane</keyword>
<organism evidence="5 6">
    <name type="scientific">Acrasis kona</name>
    <dbReference type="NCBI Taxonomy" id="1008807"/>
    <lineage>
        <taxon>Eukaryota</taxon>
        <taxon>Discoba</taxon>
        <taxon>Heterolobosea</taxon>
        <taxon>Tetramitia</taxon>
        <taxon>Eutetramitia</taxon>
        <taxon>Acrasidae</taxon>
        <taxon>Acrasis</taxon>
    </lineage>
</organism>
<dbReference type="AlphaFoldDB" id="A0AAW2YIN9"/>
<accession>A0AAW2YIN9</accession>
<proteinExistence type="predicted"/>
<comment type="subcellular location">
    <subcellularLocation>
        <location evidence="1">Membrane</location>
    </subcellularLocation>
</comment>
<evidence type="ECO:0000256" key="2">
    <source>
        <dbReference type="ARBA" id="ARBA00022692"/>
    </source>
</evidence>
<gene>
    <name evidence="5" type="ORF">AKO1_005633</name>
</gene>
<dbReference type="Gene3D" id="3.20.20.190">
    <property type="entry name" value="Phosphatidylinositol (PI) phosphodiesterase"/>
    <property type="match status" value="1"/>
</dbReference>
<dbReference type="GO" id="GO:0006629">
    <property type="term" value="P:lipid metabolic process"/>
    <property type="evidence" value="ECO:0007669"/>
    <property type="project" value="InterPro"/>
</dbReference>
<dbReference type="GO" id="GO:0008081">
    <property type="term" value="F:phosphoric diester hydrolase activity"/>
    <property type="evidence" value="ECO:0007669"/>
    <property type="project" value="InterPro"/>
</dbReference>
<evidence type="ECO:0000313" key="6">
    <source>
        <dbReference type="Proteomes" id="UP001431209"/>
    </source>
</evidence>
<dbReference type="PANTHER" id="PTHR35518">
    <property type="entry name" value="MAINTENANCE OF TELOMOERE CAPPING"/>
    <property type="match status" value="1"/>
</dbReference>
<evidence type="ECO:0000256" key="4">
    <source>
        <dbReference type="ARBA" id="ARBA00023136"/>
    </source>
</evidence>
<keyword evidence="3" id="KW-1133">Transmembrane helix</keyword>
<keyword evidence="4" id="KW-0472">Membrane</keyword>
<dbReference type="PANTHER" id="PTHR35518:SF2">
    <property type="entry name" value="MAINTENANCE OF TELOMERE CAPPING PROTEIN 6"/>
    <property type="match status" value="1"/>
</dbReference>
<protein>
    <recommendedName>
        <fullName evidence="7">C-type lectin domain-containing protein</fullName>
    </recommendedName>
</protein>
<evidence type="ECO:0008006" key="7">
    <source>
        <dbReference type="Google" id="ProtNLM"/>
    </source>
</evidence>
<evidence type="ECO:0000256" key="3">
    <source>
        <dbReference type="ARBA" id="ARBA00022989"/>
    </source>
</evidence>
<dbReference type="SUPFAM" id="SSF51695">
    <property type="entry name" value="PLC-like phosphodiesterases"/>
    <property type="match status" value="1"/>
</dbReference>
<dbReference type="InterPro" id="IPR016187">
    <property type="entry name" value="CTDL_fold"/>
</dbReference>
<reference evidence="5 6" key="1">
    <citation type="submission" date="2024-03" db="EMBL/GenBank/DDBJ databases">
        <title>The Acrasis kona genome and developmental transcriptomes reveal deep origins of eukaryotic multicellular pathways.</title>
        <authorList>
            <person name="Sheikh S."/>
            <person name="Fu C.-J."/>
            <person name="Brown M.W."/>
            <person name="Baldauf S.L."/>
        </authorList>
    </citation>
    <scope>NUCLEOTIDE SEQUENCE [LARGE SCALE GENOMIC DNA]</scope>
    <source>
        <strain evidence="5 6">ATCC MYA-3509</strain>
    </source>
</reference>
<name>A0AAW2YIN9_9EUKA</name>
<comment type="caution">
    <text evidence="5">The sequence shown here is derived from an EMBL/GenBank/DDBJ whole genome shotgun (WGS) entry which is preliminary data.</text>
</comment>
<dbReference type="InterPro" id="IPR051008">
    <property type="entry name" value="Telomere_Capping_Maintenance"/>
</dbReference>
<dbReference type="InterPro" id="IPR017946">
    <property type="entry name" value="PLC-like_Pdiesterase_TIM-brl"/>
</dbReference>
<dbReference type="Proteomes" id="UP001431209">
    <property type="component" value="Unassembled WGS sequence"/>
</dbReference>
<dbReference type="SUPFAM" id="SSF56436">
    <property type="entry name" value="C-type lectin-like"/>
    <property type="match status" value="1"/>
</dbReference>
<dbReference type="EMBL" id="JAOPGA020000108">
    <property type="protein sequence ID" value="KAL0476886.1"/>
    <property type="molecule type" value="Genomic_DNA"/>
</dbReference>